<keyword evidence="5" id="KW-1185">Reference proteome</keyword>
<dbReference type="GO" id="GO:0030288">
    <property type="term" value="C:outer membrane-bounded periplasmic space"/>
    <property type="evidence" value="ECO:0007669"/>
    <property type="project" value="TreeGrafter"/>
</dbReference>
<dbReference type="GO" id="GO:0009253">
    <property type="term" value="P:peptidoglycan catabolic process"/>
    <property type="evidence" value="ECO:0007669"/>
    <property type="project" value="InterPro"/>
</dbReference>
<feature type="domain" description="SH3b" evidence="3">
    <location>
        <begin position="105"/>
        <end position="167"/>
    </location>
</feature>
<dbReference type="GO" id="GO:0071555">
    <property type="term" value="P:cell wall organization"/>
    <property type="evidence" value="ECO:0007669"/>
    <property type="project" value="UniProtKB-KW"/>
</dbReference>
<evidence type="ECO:0000313" key="4">
    <source>
        <dbReference type="EMBL" id="RKQ33456.1"/>
    </source>
</evidence>
<dbReference type="InterPro" id="IPR003646">
    <property type="entry name" value="SH3-like_bac-type"/>
</dbReference>
<dbReference type="OrthoDB" id="9806267at2"/>
<evidence type="ECO:0000256" key="2">
    <source>
        <dbReference type="ARBA" id="ARBA00023316"/>
    </source>
</evidence>
<dbReference type="Pfam" id="PF08239">
    <property type="entry name" value="SH3_3"/>
    <property type="match status" value="2"/>
</dbReference>
<sequence length="376" mass="41165">MKPKHHLVVLGLIIIFLFIPMMVHAESGQTYEVNAAILNVRSEPAQNSEIIGRLTTGNQVTVFQEKYGWMQTYFGGQEAWIAKQHLIPLTKQPSATSVASSEVENDTITVIADGVHIRSGAGTNFSVIASASNGDTYPLVQTDGDWHQITLSNGKHGWIASWLTDTNQADAVESNSTDTNETMDESDFIFQGFSDGSGPLSGYKIVVDPGHGGNDPGAIGLGGIFEKDLILSTAKQVVQHLRNAGATVIITRSGDYYVSLEERSQISNSFNTDAFVSIHFNAFPILKTQGISTYYLSPNGKQLANSIQSQLFNTVNLENRGIRQEDYFVLRSTEAPAVLMELGFITNPYDLNVIQTTDYRDKVGQAITNGLIEFFE</sequence>
<dbReference type="SMART" id="SM00646">
    <property type="entry name" value="Ami_3"/>
    <property type="match status" value="1"/>
</dbReference>
<feature type="domain" description="SH3b" evidence="3">
    <location>
        <begin position="28"/>
        <end position="90"/>
    </location>
</feature>
<dbReference type="SUPFAM" id="SSF53187">
    <property type="entry name" value="Zn-dependent exopeptidases"/>
    <property type="match status" value="1"/>
</dbReference>
<evidence type="ECO:0000259" key="3">
    <source>
        <dbReference type="PROSITE" id="PS51781"/>
    </source>
</evidence>
<dbReference type="PANTHER" id="PTHR30404:SF0">
    <property type="entry name" value="N-ACETYLMURAMOYL-L-ALANINE AMIDASE AMIC"/>
    <property type="match status" value="1"/>
</dbReference>
<evidence type="ECO:0000313" key="5">
    <source>
        <dbReference type="Proteomes" id="UP000269301"/>
    </source>
</evidence>
<keyword evidence="1" id="KW-0378">Hydrolase</keyword>
<evidence type="ECO:0000256" key="1">
    <source>
        <dbReference type="ARBA" id="ARBA00022801"/>
    </source>
</evidence>
<dbReference type="Proteomes" id="UP000269301">
    <property type="component" value="Unassembled WGS sequence"/>
</dbReference>
<gene>
    <name evidence="4" type="ORF">D8M06_09610</name>
</gene>
<dbReference type="Gene3D" id="2.30.30.40">
    <property type="entry name" value="SH3 Domains"/>
    <property type="match status" value="2"/>
</dbReference>
<reference evidence="4 5" key="1">
    <citation type="journal article" date="2016" name="Int. J. Syst. Evol. Microbiol.">
        <title>Oceanobacillus halophilus sp. nov., a novel moderately halophilic bacterium from a hypersaline lake.</title>
        <authorList>
            <person name="Amoozegar M.A."/>
            <person name="Bagheri M."/>
            <person name="Makhdoumi A."/>
            <person name="Nikou M.M."/>
            <person name="Fazeli S.A.S."/>
            <person name="Schumann P."/>
            <person name="Sproer C."/>
            <person name="Sanchez-Porro C."/>
            <person name="Ventosa A."/>
        </authorList>
    </citation>
    <scope>NUCLEOTIDE SEQUENCE [LARGE SCALE GENOMIC DNA]</scope>
    <source>
        <strain evidence="4 5">DSM 23996</strain>
    </source>
</reference>
<dbReference type="InterPro" id="IPR050695">
    <property type="entry name" value="N-acetylmuramoyl_amidase_3"/>
</dbReference>
<protein>
    <submittedName>
        <fullName evidence="4">N-acetylmuramoyl-L-alanine amidase</fullName>
    </submittedName>
</protein>
<dbReference type="PROSITE" id="PS51781">
    <property type="entry name" value="SH3B"/>
    <property type="match status" value="2"/>
</dbReference>
<dbReference type="GO" id="GO:0008745">
    <property type="term" value="F:N-acetylmuramoyl-L-alanine amidase activity"/>
    <property type="evidence" value="ECO:0007669"/>
    <property type="project" value="InterPro"/>
</dbReference>
<dbReference type="InterPro" id="IPR002508">
    <property type="entry name" value="MurNAc-LAA_cat"/>
</dbReference>
<dbReference type="CDD" id="cd02696">
    <property type="entry name" value="MurNAc-LAA"/>
    <property type="match status" value="1"/>
</dbReference>
<proteinExistence type="predicted"/>
<dbReference type="PANTHER" id="PTHR30404">
    <property type="entry name" value="N-ACETYLMURAMOYL-L-ALANINE AMIDASE"/>
    <property type="match status" value="1"/>
</dbReference>
<dbReference type="EMBL" id="RBZP01000006">
    <property type="protein sequence ID" value="RKQ33456.1"/>
    <property type="molecule type" value="Genomic_DNA"/>
</dbReference>
<dbReference type="AlphaFoldDB" id="A0A495A250"/>
<comment type="caution">
    <text evidence="4">The sequence shown here is derived from an EMBL/GenBank/DDBJ whole genome shotgun (WGS) entry which is preliminary data.</text>
</comment>
<dbReference type="RefSeq" id="WP_121204188.1">
    <property type="nucleotide sequence ID" value="NZ_RBZP01000006.1"/>
</dbReference>
<name>A0A495A250_9BACI</name>
<accession>A0A495A250</accession>
<dbReference type="Gene3D" id="3.40.630.40">
    <property type="entry name" value="Zn-dependent exopeptidases"/>
    <property type="match status" value="1"/>
</dbReference>
<organism evidence="4 5">
    <name type="scientific">Oceanobacillus halophilus</name>
    <dbReference type="NCBI Taxonomy" id="930130"/>
    <lineage>
        <taxon>Bacteria</taxon>
        <taxon>Bacillati</taxon>
        <taxon>Bacillota</taxon>
        <taxon>Bacilli</taxon>
        <taxon>Bacillales</taxon>
        <taxon>Bacillaceae</taxon>
        <taxon>Oceanobacillus</taxon>
    </lineage>
</organism>
<keyword evidence="2" id="KW-0961">Cell wall biogenesis/degradation</keyword>
<dbReference type="Pfam" id="PF01520">
    <property type="entry name" value="Amidase_3"/>
    <property type="match status" value="1"/>
</dbReference>
<dbReference type="SMART" id="SM00287">
    <property type="entry name" value="SH3b"/>
    <property type="match status" value="2"/>
</dbReference>